<gene>
    <name evidence="3" type="ORF">D5H75_23375</name>
</gene>
<feature type="transmembrane region" description="Helical" evidence="1">
    <location>
        <begin position="98"/>
        <end position="120"/>
    </location>
</feature>
<dbReference type="GO" id="GO:0016747">
    <property type="term" value="F:acyltransferase activity, transferring groups other than amino-acyl groups"/>
    <property type="evidence" value="ECO:0007669"/>
    <property type="project" value="InterPro"/>
</dbReference>
<keyword evidence="1" id="KW-0812">Transmembrane</keyword>
<dbReference type="EMBL" id="QZEY01000009">
    <property type="protein sequence ID" value="RJL30563.1"/>
    <property type="molecule type" value="Genomic_DNA"/>
</dbReference>
<dbReference type="InterPro" id="IPR052734">
    <property type="entry name" value="Nod_factor_acetyltransferase"/>
</dbReference>
<dbReference type="InterPro" id="IPR002656">
    <property type="entry name" value="Acyl_transf_3_dom"/>
</dbReference>
<evidence type="ECO:0000313" key="3">
    <source>
        <dbReference type="EMBL" id="RJL30563.1"/>
    </source>
</evidence>
<feature type="transmembrane region" description="Helical" evidence="1">
    <location>
        <begin position="232"/>
        <end position="250"/>
    </location>
</feature>
<feature type="transmembrane region" description="Helical" evidence="1">
    <location>
        <begin position="262"/>
        <end position="281"/>
    </location>
</feature>
<organism evidence="3 4">
    <name type="scientific">Bailinhaonella thermotolerans</name>
    <dbReference type="NCBI Taxonomy" id="1070861"/>
    <lineage>
        <taxon>Bacteria</taxon>
        <taxon>Bacillati</taxon>
        <taxon>Actinomycetota</taxon>
        <taxon>Actinomycetes</taxon>
        <taxon>Streptosporangiales</taxon>
        <taxon>Streptosporangiaceae</taxon>
        <taxon>Bailinhaonella</taxon>
    </lineage>
</organism>
<keyword evidence="3" id="KW-0012">Acyltransferase</keyword>
<dbReference type="AlphaFoldDB" id="A0A3A4AXK9"/>
<dbReference type="Proteomes" id="UP000265768">
    <property type="component" value="Unassembled WGS sequence"/>
</dbReference>
<evidence type="ECO:0000313" key="4">
    <source>
        <dbReference type="Proteomes" id="UP000265768"/>
    </source>
</evidence>
<feature type="transmembrane region" description="Helical" evidence="1">
    <location>
        <begin position="155"/>
        <end position="171"/>
    </location>
</feature>
<dbReference type="PANTHER" id="PTHR37312">
    <property type="entry name" value="MEMBRANE-BOUND ACYLTRANSFERASE YKRP-RELATED"/>
    <property type="match status" value="1"/>
</dbReference>
<evidence type="ECO:0000256" key="1">
    <source>
        <dbReference type="SAM" id="Phobius"/>
    </source>
</evidence>
<feature type="transmembrane region" description="Helical" evidence="1">
    <location>
        <begin position="71"/>
        <end position="92"/>
    </location>
</feature>
<sequence length="330" mass="36844">MRRRAGREPYLDNVKFVAITLVVFGHAVWSLSGDRPGRAAYVFVYAFHMPLFVLLSGYLSRNFWRRGTQRGLRLFETLLVPYLVFEVAYAVFRKLLGQPFTLSVTEPAWLNWYLLALLLWRLSTPVFQRLRAPVTASVLICLAAGAVSLPAEFSVDRFFGLLPFFVAGLFVRPRHLAFLHRRAVRAAAACVLAAAAAAAVLLAPLVKRRWVYFRYEYDTLGLDVLTGTGMRLATLVIGAVLALAVLALIPRRRTWFSSLGSRTLYVYLLHGFVVLAARELGWLDLPWMRGPEGVAVIAVSSLAVAVTLSSPPVRSAARWIVEPPARALFR</sequence>
<dbReference type="Pfam" id="PF01757">
    <property type="entry name" value="Acyl_transf_3"/>
    <property type="match status" value="1"/>
</dbReference>
<feature type="transmembrane region" description="Helical" evidence="1">
    <location>
        <begin position="183"/>
        <end position="206"/>
    </location>
</feature>
<protein>
    <submittedName>
        <fullName evidence="3">Acyltransferase</fullName>
    </submittedName>
</protein>
<evidence type="ECO:0000259" key="2">
    <source>
        <dbReference type="Pfam" id="PF01757"/>
    </source>
</evidence>
<feature type="transmembrane region" description="Helical" evidence="1">
    <location>
        <begin position="12"/>
        <end position="32"/>
    </location>
</feature>
<keyword evidence="3" id="KW-0808">Transferase</keyword>
<feature type="transmembrane region" description="Helical" evidence="1">
    <location>
        <begin position="132"/>
        <end position="149"/>
    </location>
</feature>
<dbReference type="OrthoDB" id="6623990at2"/>
<reference evidence="3 4" key="1">
    <citation type="submission" date="2018-09" db="EMBL/GenBank/DDBJ databases">
        <title>YIM 75507 draft genome.</title>
        <authorList>
            <person name="Tang S."/>
            <person name="Feng Y."/>
        </authorList>
    </citation>
    <scope>NUCLEOTIDE SEQUENCE [LARGE SCALE GENOMIC DNA]</scope>
    <source>
        <strain evidence="3 4">YIM 75507</strain>
    </source>
</reference>
<dbReference type="PANTHER" id="PTHR37312:SF1">
    <property type="entry name" value="MEMBRANE-BOUND ACYLTRANSFERASE YKRP-RELATED"/>
    <property type="match status" value="1"/>
</dbReference>
<comment type="caution">
    <text evidence="3">The sequence shown here is derived from an EMBL/GenBank/DDBJ whole genome shotgun (WGS) entry which is preliminary data.</text>
</comment>
<proteinExistence type="predicted"/>
<accession>A0A3A4AXK9</accession>
<keyword evidence="4" id="KW-1185">Reference proteome</keyword>
<feature type="domain" description="Acyltransferase 3" evidence="2">
    <location>
        <begin position="9"/>
        <end position="308"/>
    </location>
</feature>
<feature type="transmembrane region" description="Helical" evidence="1">
    <location>
        <begin position="38"/>
        <end position="59"/>
    </location>
</feature>
<keyword evidence="1" id="KW-1133">Transmembrane helix</keyword>
<name>A0A3A4AXK9_9ACTN</name>
<feature type="transmembrane region" description="Helical" evidence="1">
    <location>
        <begin position="293"/>
        <end position="310"/>
    </location>
</feature>
<keyword evidence="1" id="KW-0472">Membrane</keyword>